<evidence type="ECO:0000259" key="6">
    <source>
        <dbReference type="Pfam" id="PF00884"/>
    </source>
</evidence>
<dbReference type="Proteomes" id="UP001597297">
    <property type="component" value="Unassembled WGS sequence"/>
</dbReference>
<dbReference type="InterPro" id="IPR000917">
    <property type="entry name" value="Sulfatase_N"/>
</dbReference>
<evidence type="ECO:0000256" key="4">
    <source>
        <dbReference type="ARBA" id="ARBA00022837"/>
    </source>
</evidence>
<dbReference type="SUPFAM" id="SSF53649">
    <property type="entry name" value="Alkaline phosphatase-like"/>
    <property type="match status" value="1"/>
</dbReference>
<keyword evidence="4" id="KW-0106">Calcium</keyword>
<evidence type="ECO:0000256" key="2">
    <source>
        <dbReference type="ARBA" id="ARBA00022723"/>
    </source>
</evidence>
<gene>
    <name evidence="7" type="ORF">ACFSQZ_10025</name>
</gene>
<keyword evidence="5" id="KW-0732">Signal</keyword>
<dbReference type="Pfam" id="PF00884">
    <property type="entry name" value="Sulfatase"/>
    <property type="match status" value="1"/>
</dbReference>
<comment type="similarity">
    <text evidence="1">Belongs to the sulfatase family.</text>
</comment>
<protein>
    <submittedName>
        <fullName evidence="7">Sulfatase-like hydrolase/transferase</fullName>
    </submittedName>
</protein>
<dbReference type="EMBL" id="JBHUJC010000028">
    <property type="protein sequence ID" value="MFD2276806.1"/>
    <property type="molecule type" value="Genomic_DNA"/>
</dbReference>
<comment type="caution">
    <text evidence="7">The sequence shown here is derived from an EMBL/GenBank/DDBJ whole genome shotgun (WGS) entry which is preliminary data.</text>
</comment>
<organism evidence="7 8">
    <name type="scientific">Rubritalea spongiae</name>
    <dbReference type="NCBI Taxonomy" id="430797"/>
    <lineage>
        <taxon>Bacteria</taxon>
        <taxon>Pseudomonadati</taxon>
        <taxon>Verrucomicrobiota</taxon>
        <taxon>Verrucomicrobiia</taxon>
        <taxon>Verrucomicrobiales</taxon>
        <taxon>Rubritaleaceae</taxon>
        <taxon>Rubritalea</taxon>
    </lineage>
</organism>
<proteinExistence type="inferred from homology"/>
<evidence type="ECO:0000256" key="5">
    <source>
        <dbReference type="SAM" id="SignalP"/>
    </source>
</evidence>
<sequence length="451" mass="50161">MKKLILSCAIALFSLCTAQAATSDKPNLIFIYADDWGYGDIGAHGSTFCKTPQLDKMIEEGTDFQNFSVVNPVCSPSRVAIMTGHYPARHSVHRHFATLQHHKKTGMPDWLDPKAVMLPRLLQQGGYKTAHYGKWHLTNVDIDDAPLPDQYGYDDYKAFNLPGPNAPADSPIPNALKFIEENKEKPFFINLWIHETHTPHYPKPEFEALHPELNDRQKVYAAIVSEGDTGVGKILAKLKELEIDKNTLVIFSSDNGPERTGAKKITEDASTGPGKGSYYSVGETAGLRGQKRSLNAGGVRVPFIAWWPGTVPAGKIDKTTTLAGTDILPTFCSLAGVTLPEDYQADGVDITSALKGENFERNKPVYWDWRAATGKKDFWASSGIAEGKWKLLHNKKLKRTELYDMTVDFKERKDLSKQNPELVEKLLAKITAWQKTLPDAPPADCISKHRN</sequence>
<evidence type="ECO:0000256" key="1">
    <source>
        <dbReference type="ARBA" id="ARBA00008779"/>
    </source>
</evidence>
<dbReference type="RefSeq" id="WP_377095235.1">
    <property type="nucleotide sequence ID" value="NZ_JBHSJM010000001.1"/>
</dbReference>
<keyword evidence="2" id="KW-0479">Metal-binding</keyword>
<evidence type="ECO:0000256" key="3">
    <source>
        <dbReference type="ARBA" id="ARBA00022801"/>
    </source>
</evidence>
<dbReference type="PANTHER" id="PTHR42693:SF53">
    <property type="entry name" value="ENDO-4-O-SULFATASE"/>
    <property type="match status" value="1"/>
</dbReference>
<feature type="chain" id="PRO_5045851596" evidence="5">
    <location>
        <begin position="21"/>
        <end position="451"/>
    </location>
</feature>
<accession>A0ABW5E306</accession>
<keyword evidence="3" id="KW-0378">Hydrolase</keyword>
<evidence type="ECO:0000313" key="8">
    <source>
        <dbReference type="Proteomes" id="UP001597297"/>
    </source>
</evidence>
<dbReference type="InterPro" id="IPR050738">
    <property type="entry name" value="Sulfatase"/>
</dbReference>
<keyword evidence="8" id="KW-1185">Reference proteome</keyword>
<dbReference type="InterPro" id="IPR017850">
    <property type="entry name" value="Alkaline_phosphatase_core_sf"/>
</dbReference>
<dbReference type="PROSITE" id="PS00523">
    <property type="entry name" value="SULFATASE_1"/>
    <property type="match status" value="1"/>
</dbReference>
<dbReference type="InterPro" id="IPR024607">
    <property type="entry name" value="Sulfatase_CS"/>
</dbReference>
<dbReference type="PANTHER" id="PTHR42693">
    <property type="entry name" value="ARYLSULFATASE FAMILY MEMBER"/>
    <property type="match status" value="1"/>
</dbReference>
<feature type="domain" description="Sulfatase N-terminal" evidence="6">
    <location>
        <begin position="26"/>
        <end position="337"/>
    </location>
</feature>
<feature type="signal peptide" evidence="5">
    <location>
        <begin position="1"/>
        <end position="20"/>
    </location>
</feature>
<name>A0ABW5E306_9BACT</name>
<dbReference type="Gene3D" id="3.40.720.10">
    <property type="entry name" value="Alkaline Phosphatase, subunit A"/>
    <property type="match status" value="1"/>
</dbReference>
<reference evidence="8" key="1">
    <citation type="journal article" date="2019" name="Int. J. Syst. Evol. Microbiol.">
        <title>The Global Catalogue of Microorganisms (GCM) 10K type strain sequencing project: providing services to taxonomists for standard genome sequencing and annotation.</title>
        <authorList>
            <consortium name="The Broad Institute Genomics Platform"/>
            <consortium name="The Broad Institute Genome Sequencing Center for Infectious Disease"/>
            <person name="Wu L."/>
            <person name="Ma J."/>
        </authorList>
    </citation>
    <scope>NUCLEOTIDE SEQUENCE [LARGE SCALE GENOMIC DNA]</scope>
    <source>
        <strain evidence="8">JCM 16545</strain>
    </source>
</reference>
<dbReference type="Gene3D" id="3.30.1120.10">
    <property type="match status" value="1"/>
</dbReference>
<evidence type="ECO:0000313" key="7">
    <source>
        <dbReference type="EMBL" id="MFD2276806.1"/>
    </source>
</evidence>